<dbReference type="NCBIfam" id="NF041644">
    <property type="entry name" value="CBO0543_fam"/>
    <property type="match status" value="1"/>
</dbReference>
<sequence>MTFSTTLFVISWICFFVFADKKKIIYFYPTCLLATYFSAAVDFLFTEHYPLWDYPHGTKMQTYIYHLMQQFGIYPVVTYLFLQTIPKRKTKFKLIRHIFYWTLLAIFIEWLAITTHFMEHMKWWNLGYSYTADWLLFFLFYGHFRWWNKKLQE</sequence>
<keyword evidence="3" id="KW-1185">Reference proteome</keyword>
<keyword evidence="1" id="KW-1133">Transmembrane helix</keyword>
<protein>
    <submittedName>
        <fullName evidence="2">Uncharacterized protein</fullName>
    </submittedName>
</protein>
<organism evidence="2 3">
    <name type="scientific">Ammoniphilus resinae</name>
    <dbReference type="NCBI Taxonomy" id="861532"/>
    <lineage>
        <taxon>Bacteria</taxon>
        <taxon>Bacillati</taxon>
        <taxon>Bacillota</taxon>
        <taxon>Bacilli</taxon>
        <taxon>Bacillales</taxon>
        <taxon>Paenibacillaceae</taxon>
        <taxon>Aneurinibacillus group</taxon>
        <taxon>Ammoniphilus</taxon>
    </lineage>
</organism>
<dbReference type="EMBL" id="JAGGKT010000018">
    <property type="protein sequence ID" value="MBP1934239.1"/>
    <property type="molecule type" value="Genomic_DNA"/>
</dbReference>
<feature type="transmembrane region" description="Helical" evidence="1">
    <location>
        <begin position="94"/>
        <end position="113"/>
    </location>
</feature>
<keyword evidence="1" id="KW-0812">Transmembrane</keyword>
<reference evidence="2 3" key="1">
    <citation type="submission" date="2021-03" db="EMBL/GenBank/DDBJ databases">
        <title>Genomic Encyclopedia of Type Strains, Phase IV (KMG-IV): sequencing the most valuable type-strain genomes for metagenomic binning, comparative biology and taxonomic classification.</title>
        <authorList>
            <person name="Goeker M."/>
        </authorList>
    </citation>
    <scope>NUCLEOTIDE SEQUENCE [LARGE SCALE GENOMIC DNA]</scope>
    <source>
        <strain evidence="2 3">DSM 24738</strain>
    </source>
</reference>
<evidence type="ECO:0000313" key="2">
    <source>
        <dbReference type="EMBL" id="MBP1934239.1"/>
    </source>
</evidence>
<comment type="caution">
    <text evidence="2">The sequence shown here is derived from an EMBL/GenBank/DDBJ whole genome shotgun (WGS) entry which is preliminary data.</text>
</comment>
<name>A0ABS4GVE8_9BACL</name>
<feature type="transmembrane region" description="Helical" evidence="1">
    <location>
        <begin position="63"/>
        <end position="82"/>
    </location>
</feature>
<dbReference type="Proteomes" id="UP001519343">
    <property type="component" value="Unassembled WGS sequence"/>
</dbReference>
<keyword evidence="1" id="KW-0472">Membrane</keyword>
<gene>
    <name evidence="2" type="ORF">J2Z37_004258</name>
</gene>
<evidence type="ECO:0000313" key="3">
    <source>
        <dbReference type="Proteomes" id="UP001519343"/>
    </source>
</evidence>
<proteinExistence type="predicted"/>
<feature type="transmembrane region" description="Helical" evidence="1">
    <location>
        <begin position="125"/>
        <end position="144"/>
    </location>
</feature>
<dbReference type="RefSeq" id="WP_280922247.1">
    <property type="nucleotide sequence ID" value="NZ_JAGGKT010000018.1"/>
</dbReference>
<accession>A0ABS4GVE8</accession>
<evidence type="ECO:0000256" key="1">
    <source>
        <dbReference type="SAM" id="Phobius"/>
    </source>
</evidence>
<dbReference type="InterPro" id="IPR048147">
    <property type="entry name" value="CBO0543-like"/>
</dbReference>